<evidence type="ECO:0000256" key="2">
    <source>
        <dbReference type="ARBA" id="ARBA00022516"/>
    </source>
</evidence>
<evidence type="ECO:0000256" key="4">
    <source>
        <dbReference type="ARBA" id="ARBA00023098"/>
    </source>
</evidence>
<dbReference type="RefSeq" id="WP_189492196.1">
    <property type="nucleotide sequence ID" value="NZ_BMZG01000004.1"/>
</dbReference>
<keyword evidence="4" id="KW-0443">Lipid metabolism</keyword>
<comment type="pathway">
    <text evidence="1">Lipid metabolism.</text>
</comment>
<keyword evidence="3" id="KW-0808">Transferase</keyword>
<comment type="similarity">
    <text evidence="6">Belongs to the acetyltransferase family. OlsB subfamily.</text>
</comment>
<dbReference type="AlphaFoldDB" id="A0A8J3CME9"/>
<keyword evidence="12" id="KW-1185">Reference proteome</keyword>
<accession>A0A8J3CME9</accession>
<evidence type="ECO:0000256" key="9">
    <source>
        <dbReference type="ARBA" id="ARBA00045724"/>
    </source>
</evidence>
<protein>
    <recommendedName>
        <fullName evidence="8">L-ornithine N(alpha)-acyltransferase</fullName>
        <ecNumber evidence="7">2.3.2.30</ecNumber>
    </recommendedName>
</protein>
<comment type="function">
    <text evidence="9">Catalyzes the first step in the biosynthesis of ornithine lipids, which are phosphorus-free membrane lipids. Catalyzes the 3-hydroxyacyl-acyl carrier protein-dependent acylation of ornithine to form lyso-ornithine lipid (LOL).</text>
</comment>
<dbReference type="Proteomes" id="UP000614287">
    <property type="component" value="Unassembled WGS sequence"/>
</dbReference>
<dbReference type="Gene3D" id="3.40.630.30">
    <property type="match status" value="1"/>
</dbReference>
<dbReference type="GO" id="GO:0043810">
    <property type="term" value="F:ornithine-acyl [acyl carrier protein] N-acyltransferase activity"/>
    <property type="evidence" value="ECO:0007669"/>
    <property type="project" value="UniProtKB-EC"/>
</dbReference>
<dbReference type="InterPro" id="IPR052351">
    <property type="entry name" value="Ornithine_N-alpha-AT"/>
</dbReference>
<proteinExistence type="inferred from homology"/>
<evidence type="ECO:0000256" key="5">
    <source>
        <dbReference type="ARBA" id="ARBA00023315"/>
    </source>
</evidence>
<evidence type="ECO:0000313" key="12">
    <source>
        <dbReference type="Proteomes" id="UP000614287"/>
    </source>
</evidence>
<dbReference type="Pfam" id="PF13444">
    <property type="entry name" value="Acetyltransf_5"/>
    <property type="match status" value="1"/>
</dbReference>
<evidence type="ECO:0000256" key="3">
    <source>
        <dbReference type="ARBA" id="ARBA00022679"/>
    </source>
</evidence>
<dbReference type="EC" id="2.3.2.30" evidence="7"/>
<evidence type="ECO:0000256" key="6">
    <source>
        <dbReference type="ARBA" id="ARBA00038095"/>
    </source>
</evidence>
<name>A0A8J3CME9_9BURK</name>
<evidence type="ECO:0000256" key="10">
    <source>
        <dbReference type="ARBA" id="ARBA00047785"/>
    </source>
</evidence>
<dbReference type="InterPro" id="IPR016181">
    <property type="entry name" value="Acyl_CoA_acyltransferase"/>
</dbReference>
<comment type="catalytic activity">
    <reaction evidence="10">
        <text>a (3R)-hydroxyacyl-[ACP] + L-ornithine = a lyso-ornithine lipid + holo-[ACP] + H(+)</text>
        <dbReference type="Rhea" id="RHEA:20633"/>
        <dbReference type="Rhea" id="RHEA-COMP:9685"/>
        <dbReference type="Rhea" id="RHEA-COMP:9945"/>
        <dbReference type="ChEBI" id="CHEBI:15378"/>
        <dbReference type="ChEBI" id="CHEBI:46911"/>
        <dbReference type="ChEBI" id="CHEBI:64479"/>
        <dbReference type="ChEBI" id="CHEBI:78827"/>
        <dbReference type="ChEBI" id="CHEBI:138482"/>
        <dbReference type="EC" id="2.3.2.30"/>
    </reaction>
    <physiologicalReaction direction="left-to-right" evidence="10">
        <dbReference type="Rhea" id="RHEA:20634"/>
    </physiologicalReaction>
</comment>
<keyword evidence="5" id="KW-0012">Acyltransferase</keyword>
<organism evidence="11 12">
    <name type="scientific">Formosimonas limnophila</name>
    <dbReference type="NCBI Taxonomy" id="1384487"/>
    <lineage>
        <taxon>Bacteria</taxon>
        <taxon>Pseudomonadati</taxon>
        <taxon>Pseudomonadota</taxon>
        <taxon>Betaproteobacteria</taxon>
        <taxon>Burkholderiales</taxon>
        <taxon>Burkholderiaceae</taxon>
        <taxon>Formosimonas</taxon>
    </lineage>
</organism>
<evidence type="ECO:0000256" key="1">
    <source>
        <dbReference type="ARBA" id="ARBA00005189"/>
    </source>
</evidence>
<dbReference type="PANTHER" id="PTHR37323:SF1">
    <property type="entry name" value="L-ORNITHINE N(ALPHA)-ACYLTRANSFERASE"/>
    <property type="match status" value="1"/>
</dbReference>
<dbReference type="PANTHER" id="PTHR37323">
    <property type="entry name" value="GCN5-RELATED N-ACETYLTRANSFERASE"/>
    <property type="match status" value="1"/>
</dbReference>
<evidence type="ECO:0000256" key="8">
    <source>
        <dbReference type="ARBA" id="ARBA00039866"/>
    </source>
</evidence>
<sequence length="260" mass="28850">MLVQTQTMQQAQASPHSRHGQAESVVVGWASSIDEVREVQRLRYQVFSEELGVNLHGHDGLDEDQFDACAEHVFVRDAKTGQVVGTYRVLPRGCTSSVGFYSAQEFDISELLPHRERILEIGRACVHKDYRSGPALMALWKAILVYAVKNDYDMILGCTSVPIAANSPSVADVHQMLIDSGAMSDEFKVTPRNPFDHGLQPVVQADVKMVLPPLFKGYVRLGAQVCGAPTYDPDFHTADFLTVLHRANVAPRYAKHFDLV</sequence>
<evidence type="ECO:0000256" key="7">
    <source>
        <dbReference type="ARBA" id="ARBA00039058"/>
    </source>
</evidence>
<keyword evidence="2" id="KW-0444">Lipid biosynthesis</keyword>
<gene>
    <name evidence="11" type="ORF">GCM10009007_08780</name>
</gene>
<reference evidence="11" key="2">
    <citation type="submission" date="2020-09" db="EMBL/GenBank/DDBJ databases">
        <authorList>
            <person name="Sun Q."/>
            <person name="Kim S."/>
        </authorList>
    </citation>
    <scope>NUCLEOTIDE SEQUENCE</scope>
    <source>
        <strain evidence="11">KCTC 32501</strain>
    </source>
</reference>
<evidence type="ECO:0000313" key="11">
    <source>
        <dbReference type="EMBL" id="GHA70315.1"/>
    </source>
</evidence>
<dbReference type="EMBL" id="BMZG01000004">
    <property type="protein sequence ID" value="GHA70315.1"/>
    <property type="molecule type" value="Genomic_DNA"/>
</dbReference>
<reference evidence="11" key="1">
    <citation type="journal article" date="2014" name="Int. J. Syst. Evol. Microbiol.">
        <title>Complete genome sequence of Corynebacterium casei LMG S-19264T (=DSM 44701T), isolated from a smear-ripened cheese.</title>
        <authorList>
            <consortium name="US DOE Joint Genome Institute (JGI-PGF)"/>
            <person name="Walter F."/>
            <person name="Albersmeier A."/>
            <person name="Kalinowski J."/>
            <person name="Ruckert C."/>
        </authorList>
    </citation>
    <scope>NUCLEOTIDE SEQUENCE</scope>
    <source>
        <strain evidence="11">KCTC 32501</strain>
    </source>
</reference>
<dbReference type="SUPFAM" id="SSF55729">
    <property type="entry name" value="Acyl-CoA N-acyltransferases (Nat)"/>
    <property type="match status" value="1"/>
</dbReference>
<dbReference type="GO" id="GO:0006629">
    <property type="term" value="P:lipid metabolic process"/>
    <property type="evidence" value="ECO:0007669"/>
    <property type="project" value="UniProtKB-KW"/>
</dbReference>
<comment type="caution">
    <text evidence="11">The sequence shown here is derived from an EMBL/GenBank/DDBJ whole genome shotgun (WGS) entry which is preliminary data.</text>
</comment>